<dbReference type="PANTHER" id="PTHR32182:SF0">
    <property type="entry name" value="DNA REPLICATION AND REPAIR PROTEIN RECF"/>
    <property type="match status" value="1"/>
</dbReference>
<dbReference type="PROSITE" id="PS00617">
    <property type="entry name" value="RECF_1"/>
    <property type="match status" value="1"/>
</dbReference>
<accession>A0A4Q2EGN7</accession>
<dbReference type="InterPro" id="IPR042174">
    <property type="entry name" value="RecF_2"/>
</dbReference>
<dbReference type="GO" id="GO:0005524">
    <property type="term" value="F:ATP binding"/>
    <property type="evidence" value="ECO:0007669"/>
    <property type="project" value="UniProtKB-UniRule"/>
</dbReference>
<dbReference type="AlphaFoldDB" id="A0A4Q2EGN7"/>
<dbReference type="Gene3D" id="1.20.1050.90">
    <property type="entry name" value="RecF/RecN/SMC, N-terminal domain"/>
    <property type="match status" value="1"/>
</dbReference>
<dbReference type="RefSeq" id="WP_129458330.1">
    <property type="nucleotide sequence ID" value="NZ_PPCV01000003.1"/>
</dbReference>
<dbReference type="GO" id="GO:0006302">
    <property type="term" value="P:double-strand break repair"/>
    <property type="evidence" value="ECO:0007669"/>
    <property type="project" value="TreeGrafter"/>
</dbReference>
<keyword evidence="5 13" id="KW-0235">DNA replication</keyword>
<dbReference type="GO" id="GO:0003697">
    <property type="term" value="F:single-stranded DNA binding"/>
    <property type="evidence" value="ECO:0007669"/>
    <property type="project" value="UniProtKB-UniRule"/>
</dbReference>
<dbReference type="Pfam" id="PF02463">
    <property type="entry name" value="SMC_N"/>
    <property type="match status" value="1"/>
</dbReference>
<protein>
    <recommendedName>
        <fullName evidence="3 13">DNA replication and repair protein RecF</fullName>
    </recommendedName>
</protein>
<dbReference type="NCBIfam" id="TIGR00611">
    <property type="entry name" value="recf"/>
    <property type="match status" value="1"/>
</dbReference>
<evidence type="ECO:0000256" key="7">
    <source>
        <dbReference type="ARBA" id="ARBA00022763"/>
    </source>
</evidence>
<dbReference type="GO" id="GO:0005737">
    <property type="term" value="C:cytoplasm"/>
    <property type="evidence" value="ECO:0007669"/>
    <property type="project" value="UniProtKB-SubCell"/>
</dbReference>
<dbReference type="GO" id="GO:0006260">
    <property type="term" value="P:DNA replication"/>
    <property type="evidence" value="ECO:0007669"/>
    <property type="project" value="UniProtKB-UniRule"/>
</dbReference>
<keyword evidence="17" id="KW-1185">Reference proteome</keyword>
<organism evidence="16 17">
    <name type="scientific">Propioniciclava flava</name>
    <dbReference type="NCBI Taxonomy" id="2072026"/>
    <lineage>
        <taxon>Bacteria</taxon>
        <taxon>Bacillati</taxon>
        <taxon>Actinomycetota</taxon>
        <taxon>Actinomycetes</taxon>
        <taxon>Propionibacteriales</taxon>
        <taxon>Propionibacteriaceae</taxon>
        <taxon>Propioniciclava</taxon>
    </lineage>
</organism>
<keyword evidence="10 13" id="KW-0234">DNA repair</keyword>
<feature type="binding site" evidence="13">
    <location>
        <begin position="30"/>
        <end position="37"/>
    </location>
    <ligand>
        <name>ATP</name>
        <dbReference type="ChEBI" id="CHEBI:30616"/>
    </ligand>
</feature>
<name>A0A4Q2EGN7_9ACTN</name>
<reference evidence="16 17" key="1">
    <citation type="submission" date="2018-01" db="EMBL/GenBank/DDBJ databases">
        <title>Lactibacter flavus gen. nov., sp. nov., a novel bacterium of the family Propionibacteriaceae isolated from raw milk and dairy products.</title>
        <authorList>
            <person name="Wenning M."/>
            <person name="Breitenwieser F."/>
            <person name="Huptas C."/>
            <person name="von Neubeck M."/>
            <person name="Busse H.-J."/>
            <person name="Scherer S."/>
        </authorList>
    </citation>
    <scope>NUCLEOTIDE SEQUENCE [LARGE SCALE GENOMIC DNA]</scope>
    <source>
        <strain evidence="16 17">VG341</strain>
    </source>
</reference>
<evidence type="ECO:0000256" key="13">
    <source>
        <dbReference type="HAMAP-Rule" id="MF_00365"/>
    </source>
</evidence>
<evidence type="ECO:0000256" key="8">
    <source>
        <dbReference type="ARBA" id="ARBA00022840"/>
    </source>
</evidence>
<sequence>MFLTHLSLADFRSWPFAELEFGPGVTTLTGRNGQGKTNLVEAVEYLATLGSHRVASDAPLIRFGSPRALVRARVQAGLDDARTLALEVEINAGKANRASLNRGPLKRPRDLLGALRVVLFAPDDLALVKGDPSDRRRFLDDLVTQRWPRLAGVRADYDRVLRQRSALLKSLGGRRGPVGPDVAATLEVWDESLAGFGGELLHARLQTLRDLAEPVAQAYLAIAPSNNVAALAYKSSSLGLDPRPGDTLDGLAAARQADDEASADGSLLDASPAELAALLRARMEHRHREEIARGVTLVGPHRDDLVLSLGELPAKGYASHGESWSFALALRLAAYALLRADGVEPVLILDDVFAELDEVRRSRLAERIAEAEQVLITAAVATDVPAALAGRRYVIAEGQVRRVAEADDATDVTAGEPDDA</sequence>
<proteinExistence type="inferred from homology"/>
<comment type="similarity">
    <text evidence="2 13 14">Belongs to the RecF family.</text>
</comment>
<evidence type="ECO:0000256" key="6">
    <source>
        <dbReference type="ARBA" id="ARBA00022741"/>
    </source>
</evidence>
<comment type="caution">
    <text evidence="16">The sequence shown here is derived from an EMBL/GenBank/DDBJ whole genome shotgun (WGS) entry which is preliminary data.</text>
</comment>
<evidence type="ECO:0000256" key="10">
    <source>
        <dbReference type="ARBA" id="ARBA00023204"/>
    </source>
</evidence>
<dbReference type="Gene3D" id="3.40.50.300">
    <property type="entry name" value="P-loop containing nucleotide triphosphate hydrolases"/>
    <property type="match status" value="1"/>
</dbReference>
<evidence type="ECO:0000256" key="3">
    <source>
        <dbReference type="ARBA" id="ARBA00020170"/>
    </source>
</evidence>
<keyword evidence="6 13" id="KW-0547">Nucleotide-binding</keyword>
<evidence type="ECO:0000256" key="12">
    <source>
        <dbReference type="ARBA" id="ARBA00025401"/>
    </source>
</evidence>
<dbReference type="PROSITE" id="PS00618">
    <property type="entry name" value="RECF_2"/>
    <property type="match status" value="1"/>
</dbReference>
<evidence type="ECO:0000256" key="1">
    <source>
        <dbReference type="ARBA" id="ARBA00004496"/>
    </source>
</evidence>
<gene>
    <name evidence="13" type="primary">recF</name>
    <name evidence="16" type="ORF">C1706_06120</name>
</gene>
<keyword evidence="11 13" id="KW-0742">SOS response</keyword>
<evidence type="ECO:0000313" key="17">
    <source>
        <dbReference type="Proteomes" id="UP000290624"/>
    </source>
</evidence>
<dbReference type="Proteomes" id="UP000290624">
    <property type="component" value="Unassembled WGS sequence"/>
</dbReference>
<keyword evidence="8 13" id="KW-0067">ATP-binding</keyword>
<dbReference type="GO" id="GO:0000731">
    <property type="term" value="P:DNA synthesis involved in DNA repair"/>
    <property type="evidence" value="ECO:0007669"/>
    <property type="project" value="TreeGrafter"/>
</dbReference>
<comment type="subcellular location">
    <subcellularLocation>
        <location evidence="1 13 14">Cytoplasm</location>
    </subcellularLocation>
</comment>
<evidence type="ECO:0000256" key="4">
    <source>
        <dbReference type="ARBA" id="ARBA00022490"/>
    </source>
</evidence>
<evidence type="ECO:0000313" key="16">
    <source>
        <dbReference type="EMBL" id="RXW32717.1"/>
    </source>
</evidence>
<dbReference type="InterPro" id="IPR003395">
    <property type="entry name" value="RecF/RecN/SMC_N"/>
</dbReference>
<dbReference type="GO" id="GO:0009432">
    <property type="term" value="P:SOS response"/>
    <property type="evidence" value="ECO:0007669"/>
    <property type="project" value="UniProtKB-UniRule"/>
</dbReference>
<dbReference type="HAMAP" id="MF_00365">
    <property type="entry name" value="RecF"/>
    <property type="match status" value="1"/>
</dbReference>
<keyword evidence="9 13" id="KW-0238">DNA-binding</keyword>
<feature type="domain" description="RecF/RecN/SMC N-terminal" evidence="15">
    <location>
        <begin position="3"/>
        <end position="379"/>
    </location>
</feature>
<comment type="function">
    <text evidence="12 13 14">The RecF protein is involved in DNA metabolism; it is required for DNA replication and normal SOS inducibility. RecF binds preferentially to single-stranded, linear DNA. It also seems to bind ATP.</text>
</comment>
<evidence type="ECO:0000256" key="2">
    <source>
        <dbReference type="ARBA" id="ARBA00008016"/>
    </source>
</evidence>
<dbReference type="SUPFAM" id="SSF52540">
    <property type="entry name" value="P-loop containing nucleoside triphosphate hydrolases"/>
    <property type="match status" value="1"/>
</dbReference>
<dbReference type="OrthoDB" id="9803889at2"/>
<evidence type="ECO:0000256" key="11">
    <source>
        <dbReference type="ARBA" id="ARBA00023236"/>
    </source>
</evidence>
<dbReference type="PANTHER" id="PTHR32182">
    <property type="entry name" value="DNA REPLICATION AND REPAIR PROTEIN RECF"/>
    <property type="match status" value="1"/>
</dbReference>
<keyword evidence="4 13" id="KW-0963">Cytoplasm</keyword>
<dbReference type="InterPro" id="IPR001238">
    <property type="entry name" value="DNA-binding_RecF"/>
</dbReference>
<dbReference type="InterPro" id="IPR027417">
    <property type="entry name" value="P-loop_NTPase"/>
</dbReference>
<evidence type="ECO:0000256" key="14">
    <source>
        <dbReference type="RuleBase" id="RU000578"/>
    </source>
</evidence>
<keyword evidence="7 13" id="KW-0227">DNA damage</keyword>
<dbReference type="InterPro" id="IPR018078">
    <property type="entry name" value="DNA-binding_RecF_CS"/>
</dbReference>
<evidence type="ECO:0000256" key="5">
    <source>
        <dbReference type="ARBA" id="ARBA00022705"/>
    </source>
</evidence>
<evidence type="ECO:0000256" key="9">
    <source>
        <dbReference type="ARBA" id="ARBA00023125"/>
    </source>
</evidence>
<dbReference type="EMBL" id="PPCV01000003">
    <property type="protein sequence ID" value="RXW32717.1"/>
    <property type="molecule type" value="Genomic_DNA"/>
</dbReference>
<evidence type="ECO:0000259" key="15">
    <source>
        <dbReference type="Pfam" id="PF02463"/>
    </source>
</evidence>